<dbReference type="OrthoDB" id="626362at2"/>
<comment type="caution">
    <text evidence="1">The sequence shown here is derived from an EMBL/GenBank/DDBJ whole genome shotgun (WGS) entry which is preliminary data.</text>
</comment>
<evidence type="ECO:0000313" key="2">
    <source>
        <dbReference type="Proteomes" id="UP000217065"/>
    </source>
</evidence>
<protein>
    <submittedName>
        <fullName evidence="1">Uncharacterized protein</fullName>
    </submittedName>
</protein>
<name>A0A264W2Q6_9BACL</name>
<accession>A0A264W2Q6</accession>
<dbReference type="AlphaFoldDB" id="A0A264W2Q6"/>
<sequence length="168" mass="20026">MHSTYQWIAKELKQQRVRTVVDFGAGEGMLTQELLKNAQIETLWAVDSSVDTLARLQRYAKPAALHFAWGSYFYYDDQWKAKDSIILHDLFERVESQRLEAVLHLFLHDYFPKHLVLIHSKNLHNVEEDNSFQEWCHTMNSHQIYTLRFQQTEDATVVIFTRKEWTRP</sequence>
<reference evidence="1 2" key="1">
    <citation type="submission" date="2017-07" db="EMBL/GenBank/DDBJ databases">
        <title>Tetzosporium hominis gen.nov. sp.nov.</title>
        <authorList>
            <person name="Tetz G."/>
            <person name="Tetz V."/>
        </authorList>
    </citation>
    <scope>NUCLEOTIDE SEQUENCE [LARGE SCALE GENOMIC DNA]</scope>
    <source>
        <strain evidence="1 2">VT-49</strain>
    </source>
</reference>
<organism evidence="1 2">
    <name type="scientific">Tetzosporium hominis</name>
    <dbReference type="NCBI Taxonomy" id="2020506"/>
    <lineage>
        <taxon>Bacteria</taxon>
        <taxon>Bacillati</taxon>
        <taxon>Bacillota</taxon>
        <taxon>Bacilli</taxon>
        <taxon>Bacillales</taxon>
        <taxon>Caryophanaceae</taxon>
        <taxon>Tetzosporium</taxon>
    </lineage>
</organism>
<dbReference type="Gene3D" id="3.40.50.150">
    <property type="entry name" value="Vaccinia Virus protein VP39"/>
    <property type="match status" value="1"/>
</dbReference>
<gene>
    <name evidence="1" type="ORF">CF394_08810</name>
</gene>
<dbReference type="SUPFAM" id="SSF53335">
    <property type="entry name" value="S-adenosyl-L-methionine-dependent methyltransferases"/>
    <property type="match status" value="1"/>
</dbReference>
<dbReference type="RefSeq" id="WP_094943052.1">
    <property type="nucleotide sequence ID" value="NZ_NOKQ01000217.1"/>
</dbReference>
<proteinExistence type="predicted"/>
<evidence type="ECO:0000313" key="1">
    <source>
        <dbReference type="EMBL" id="OZS77845.1"/>
    </source>
</evidence>
<dbReference type="InterPro" id="IPR029063">
    <property type="entry name" value="SAM-dependent_MTases_sf"/>
</dbReference>
<dbReference type="Proteomes" id="UP000217065">
    <property type="component" value="Unassembled WGS sequence"/>
</dbReference>
<keyword evidence="2" id="KW-1185">Reference proteome</keyword>
<dbReference type="EMBL" id="NOKQ01000217">
    <property type="protein sequence ID" value="OZS77845.1"/>
    <property type="molecule type" value="Genomic_DNA"/>
</dbReference>